<keyword evidence="1" id="KW-0472">Membrane</keyword>
<comment type="caution">
    <text evidence="2">The sequence shown here is derived from an EMBL/GenBank/DDBJ whole genome shotgun (WGS) entry which is preliminary data.</text>
</comment>
<evidence type="ECO:0000313" key="2">
    <source>
        <dbReference type="EMBL" id="MFL0267780.1"/>
    </source>
</evidence>
<protein>
    <submittedName>
        <fullName evidence="2">DUF4321 domain-containing protein</fullName>
    </submittedName>
</protein>
<reference evidence="2 3" key="1">
    <citation type="submission" date="2024-11" db="EMBL/GenBank/DDBJ databases">
        <authorList>
            <person name="Heng Y.C."/>
            <person name="Lim A.C.H."/>
            <person name="Lee J.K.Y."/>
            <person name="Kittelmann S."/>
        </authorList>
    </citation>
    <scope>NUCLEOTIDE SEQUENCE [LARGE SCALE GENOMIC DNA]</scope>
    <source>
        <strain evidence="2 3">WILCCON 0202</strain>
    </source>
</reference>
<keyword evidence="3" id="KW-1185">Reference proteome</keyword>
<evidence type="ECO:0000313" key="3">
    <source>
        <dbReference type="Proteomes" id="UP001623661"/>
    </source>
</evidence>
<dbReference type="Pfam" id="PF14209">
    <property type="entry name" value="DUF4321"/>
    <property type="match status" value="1"/>
</dbReference>
<name>A0ABW8TPZ7_9CLOT</name>
<keyword evidence="1" id="KW-1133">Transmembrane helix</keyword>
<dbReference type="RefSeq" id="WP_406764373.1">
    <property type="nucleotide sequence ID" value="NZ_JBJHZY010000001.1"/>
</dbReference>
<evidence type="ECO:0000256" key="1">
    <source>
        <dbReference type="SAM" id="Phobius"/>
    </source>
</evidence>
<dbReference type="InterPro" id="IPR025470">
    <property type="entry name" value="DUF4321"/>
</dbReference>
<dbReference type="EMBL" id="JBJHZY010000001">
    <property type="protein sequence ID" value="MFL0267780.1"/>
    <property type="molecule type" value="Genomic_DNA"/>
</dbReference>
<accession>A0ABW8TPZ7</accession>
<organism evidence="2 3">
    <name type="scientific">Candidatus Clostridium radicumherbarum</name>
    <dbReference type="NCBI Taxonomy" id="3381662"/>
    <lineage>
        <taxon>Bacteria</taxon>
        <taxon>Bacillati</taxon>
        <taxon>Bacillota</taxon>
        <taxon>Clostridia</taxon>
        <taxon>Eubacteriales</taxon>
        <taxon>Clostridiaceae</taxon>
        <taxon>Clostridium</taxon>
    </lineage>
</organism>
<feature type="transmembrane region" description="Helical" evidence="1">
    <location>
        <begin position="12"/>
        <end position="37"/>
    </location>
</feature>
<gene>
    <name evidence="2" type="ORF">ACJDUH_06665</name>
</gene>
<dbReference type="Proteomes" id="UP001623661">
    <property type="component" value="Unassembled WGS sequence"/>
</dbReference>
<feature type="transmembrane region" description="Helical" evidence="1">
    <location>
        <begin position="57"/>
        <end position="83"/>
    </location>
</feature>
<keyword evidence="1" id="KW-0812">Transmembrane</keyword>
<proteinExistence type="predicted"/>
<sequence length="86" mass="9440">MRGSEKSKSFIFFIIILGAICGSLIGDLLGSNIKYLSVLKNGYNIGTKNPLILDLKILSVSFGINFNVSLMTIIGIILAIILYRKF</sequence>